<comment type="caution">
    <text evidence="3">The sequence shown here is derived from an EMBL/GenBank/DDBJ whole genome shotgun (WGS) entry which is preliminary data.</text>
</comment>
<sequence>KAGEVGEAIKMGDLTGLHDTWVDLNARMAEWWTSHVIEWGNLVEEADVLVGEGQADAANALYRARLETAKAEANRIMEMQTAAIDGLVKGLNESGVEVGPKYALGMRTQIAEWKKFFEVRDSLWEGYGDARNDGTLETGRYVEIIDELAIRYDRLAADEMDLQQIMDAEIVSATADVNLRAATVLSSLLDTIREHQAKIFTQEAAVRTAAHELWNLTTGAEAANVLMRNFAGHPELAKAFDTLVKRWKQRTTEVTPRDLRSFRRQVYDVWSRDVKVEHIKDYYLLRSEGMLEVMSEDANVRPPDVERPEPVRATTESTGSEAEVARAVELVEGGTPPEEATRIASEQIAGETMDVDYSKATTIEELRMRANDAGIATATRDGKPFDGHLLNVLNKDLGLNDSPMKLRRLGDLVDIQREGGGPTDAMDAARQALVNRGAKRLQWRQESRIVNLSIEALTTLDDGIDNVGTKKLRRIAEANGLTEANLMPKEALWSWMDSRRNRLRPVPFEAATPEALKLQIKEAMDRTGYPGSEIADATLATLEARAKAIGMTVGEYIEFRYGLDNPDIIYTFSQMEGRPESPWIQRARQIFDIRSDIKQVETGWLLTNGDIVEMLEAHAEIGRVWGEGETSVASVEKFLETGAVRYGLYGGPIPGKPGIVAIEFKSLPSAMQRVKLSTLMEGNKGYVVEFRSLSGKDIQTLVNQDFPTRSQIQGMWRQMIQAAEQHTTTFFQDADAHRPFYSQMIRVIDAKMPERMPVGDFLNFLKNNGVKADELKWSGIEEYARGLEGGIDQPSGVFAGPEPVIEKSTALAVARDLTPLVKETLYPVEPTPIQRADTSWRTEIPREQWMGADVGHPNLDARPRALWAGGFDSRVVDVAAVRFVDNPGAGATYVVHEFIGGPPEAPYPDIMGTGRFLLEQRSTGDVVRADPDPLTGAPDVGKARQMMFDTLENAKAYAEAIPYETTTQRAQWENVTYPGGTNYREVVLHLPPRAETVRGLTDKINGVFRVEVSGEGKIADPPGDPVAVLGLELIRRNYTGDEFPGVQQAVAELDAYARMLGYDPASITGDFETYAANIDYQSPHFSEVNTIAFPRLKDRFTADGRRILFIEELQSDWGQLWREQSGRLNVEANRQPPPMPWQKTWHEYAMRRIMHMAAEEGYDGVAWNTGEGMFRTETGDFAGEGAVDFQSIEWNVSDIEEVGSLTIIRPDELGEPQVARHENITAAAAETILGHDAFMQLVNNGERYAFDDATGTHHYELGSDDIEGNRYNRMLKGFKGFYDEILPSFMKKEVKKWGAQVEDFEFGSGVTLDETNVRGLRDPVTGQPRLTPEQLKQLEDTTYSPGHVVYITDEMRAGTGPEFKLFQEANEFTLRDNELTARRALLEVIRQEELPTQPFYEMVGEGKPLADVLGKEWAGLDVPKSVLDAHIVWEETLRAGQWLDGQRNMTAEPKGAVAIGRDGRALMRFFNNADPSTAIHEVGHIFRLDLQPSELGVVTDWLRNTVRKHDGVDVSKVEVFEGRFTGDEGVPRAAEEAFARGFERYVSEGIAPTEALRSVFEKFRQWLLGIYQQIKGSGIDIPLNESMRALFSDMMGGRAPDFDIYNTTWKSIETDSVIRGQPEVAGIPPLATPVLDVPPSTRVGGVEGGITSAHGADPNVSYDFRYRIMDISEITPSHTLEGKLSEGYPKKLQPRDRSRAASVRQSQQIAAELNPVTLLEPNVRIDEGSPIIGPDGLVESGSGRINALVLAMEQHPEGYAAYKQLLLDYVREGTYGDIDVAQIPDNPVLIRERLTEMDRFEFARVANESAILGTSAAEQALIDTGKVSDQMLADLVISEGQTAQDALKAQANQGVVREFVNQSPRSEHAMLMTSDGQITRQGMDRLLAAIFMYVYGDETGSLRLAETVFESTDPVIRNITNGMMGAAGDMAKAEALIRSGRRPPELSLMRDLAPAVETLEGLKRRGIPLEDFTEQRSFEEMGVALSEFQTEILIDLELGKRSAKAIRDQLQTYARMVIQEPDTGQMGLLGAHKYPTAQELWVRAKESPASTAELFQLPEQYKMRGHFDQTPGIKENASKSSEGLRNMLGILDEVREQMTGPEGFLQEIRSEDVRGRLAPDQQAEFQKWTKDLKGQLTGTKFSGMKWGEETRNFSMLDYTALRGIDLGFLGPVANYSFWPTRTLMRWALRFMEYPALLANYARLNEARRKQEERPGFPRRLQGKVYMPLPWMPEWMGGGLWIDPIRQFFPPHMFLDNLDRVATAANREHKRATYILQKWVENGDTHPRDAQEAIQTKTGPLWQMAIDQANSEMEQEFKDPLDYMNIVTSLSLPLSIGHEIARGTPERIQPVPLTRYTKTATSMFSQMTGIGPPEGINLEGPIREFFDLPNYDRFEDYRNERMLASMAADDPSITRDALIAGIEKEGPLHDESIRRVNSARNFGIYANPAFWVFGLGGDTFPTGEVRQRKLGEEFGLAITAREVGDSTAINRFFEKYPEYETRLASFDSPEERMRFFLVDEVWVRYRELGSANKELARNQLGQDFYDLFLNKETRSYADIPLEHLASWAHLLGGYVPENAENRIEYKELAPPLNQLPPEYADIIDTFREQRNVKFPNWFAVQNRYFAAGPAKSQARKDYLAEWPELEAYWDWREDQLEGNEFLKSYYRRYDLENYEAGSLGSLGVAEILTNPILVRQLMADRYGGQSLTTGALAELRRIYELLQSPGGDFKEWIDGLEFEQGIEQQGQPGAGGLGLP</sequence>
<evidence type="ECO:0000256" key="1">
    <source>
        <dbReference type="SAM" id="MobiDB-lite"/>
    </source>
</evidence>
<feature type="domain" description="DdrB-like" evidence="2">
    <location>
        <begin position="1660"/>
        <end position="1793"/>
    </location>
</feature>
<dbReference type="InterPro" id="IPR041398">
    <property type="entry name" value="DdrB_dom"/>
</dbReference>
<reference evidence="3" key="1">
    <citation type="journal article" date="2015" name="Nature">
        <title>Complex archaea that bridge the gap between prokaryotes and eukaryotes.</title>
        <authorList>
            <person name="Spang A."/>
            <person name="Saw J.H."/>
            <person name="Jorgensen S.L."/>
            <person name="Zaremba-Niedzwiedzka K."/>
            <person name="Martijn J."/>
            <person name="Lind A.E."/>
            <person name="van Eijk R."/>
            <person name="Schleper C."/>
            <person name="Guy L."/>
            <person name="Ettema T.J."/>
        </authorList>
    </citation>
    <scope>NUCLEOTIDE SEQUENCE</scope>
</reference>
<proteinExistence type="predicted"/>
<accession>A0A0F9RKQ7</accession>
<protein>
    <recommendedName>
        <fullName evidence="2">DdrB-like domain-containing protein</fullName>
    </recommendedName>
</protein>
<feature type="region of interest" description="Disordered" evidence="1">
    <location>
        <begin position="1680"/>
        <end position="1700"/>
    </location>
</feature>
<name>A0A0F9RKQ7_9ZZZZ</name>
<evidence type="ECO:0000313" key="3">
    <source>
        <dbReference type="EMBL" id="KKN17788.1"/>
    </source>
</evidence>
<gene>
    <name evidence="3" type="ORF">LCGC14_0962280</name>
</gene>
<organism evidence="3">
    <name type="scientific">marine sediment metagenome</name>
    <dbReference type="NCBI Taxonomy" id="412755"/>
    <lineage>
        <taxon>unclassified sequences</taxon>
        <taxon>metagenomes</taxon>
        <taxon>ecological metagenomes</taxon>
    </lineage>
</organism>
<dbReference type="EMBL" id="LAZR01003488">
    <property type="protein sequence ID" value="KKN17788.1"/>
    <property type="molecule type" value="Genomic_DNA"/>
</dbReference>
<feature type="region of interest" description="Disordered" evidence="1">
    <location>
        <begin position="300"/>
        <end position="320"/>
    </location>
</feature>
<evidence type="ECO:0000259" key="2">
    <source>
        <dbReference type="Pfam" id="PF18763"/>
    </source>
</evidence>
<dbReference type="Pfam" id="PF18763">
    <property type="entry name" value="ddrB-ParB"/>
    <property type="match status" value="1"/>
</dbReference>
<feature type="non-terminal residue" evidence="3">
    <location>
        <position position="1"/>
    </location>
</feature>